<protein>
    <recommendedName>
        <fullName evidence="4">GDP/GTP exchange factor Sec2 N-terminal domain-containing protein</fullName>
    </recommendedName>
</protein>
<dbReference type="EMBL" id="UXSR01000106">
    <property type="protein sequence ID" value="VDD74987.1"/>
    <property type="molecule type" value="Genomic_DNA"/>
</dbReference>
<gene>
    <name evidence="2" type="ORF">MCOS_LOCUS990</name>
</gene>
<dbReference type="AlphaFoldDB" id="A0A0R3U373"/>
<accession>A0A0R3U373</accession>
<reference evidence="2 3" key="1">
    <citation type="submission" date="2018-10" db="EMBL/GenBank/DDBJ databases">
        <authorList>
            <consortium name="Pathogen Informatics"/>
        </authorList>
    </citation>
    <scope>NUCLEOTIDE SEQUENCE [LARGE SCALE GENOMIC DNA]</scope>
</reference>
<dbReference type="OrthoDB" id="5560525at2759"/>
<name>A0A0R3U373_MESCO</name>
<feature type="coiled-coil region" evidence="1">
    <location>
        <begin position="7"/>
        <end position="84"/>
    </location>
</feature>
<evidence type="ECO:0000256" key="1">
    <source>
        <dbReference type="SAM" id="Coils"/>
    </source>
</evidence>
<sequence>MDGKGLSKALIEENVQLKLYIDELNKECLELQAALFEEANKMAQDAYAARHTAVKRAEELSKENGVLKNEVQALKRLLRLHQEESADAIAVCRSEVFSEVNGKSASSRRLSLLRSATTSLPPTGVSAGEMDKDRFLSTSTSIINVTSQEPVTRKYLLEALTSGVSCADSIGDKHYQSLINQH</sequence>
<dbReference type="SUPFAM" id="SSF144284">
    <property type="entry name" value="Sec2 N-terminal region"/>
    <property type="match status" value="1"/>
</dbReference>
<evidence type="ECO:0000313" key="2">
    <source>
        <dbReference type="EMBL" id="VDD74987.1"/>
    </source>
</evidence>
<evidence type="ECO:0000313" key="3">
    <source>
        <dbReference type="Proteomes" id="UP000267029"/>
    </source>
</evidence>
<dbReference type="STRING" id="53468.A0A0R3U373"/>
<keyword evidence="3" id="KW-1185">Reference proteome</keyword>
<dbReference type="Proteomes" id="UP000267029">
    <property type="component" value="Unassembled WGS sequence"/>
</dbReference>
<keyword evidence="1" id="KW-0175">Coiled coil</keyword>
<organism evidence="2 3">
    <name type="scientific">Mesocestoides corti</name>
    <name type="common">Flatworm</name>
    <dbReference type="NCBI Taxonomy" id="53468"/>
    <lineage>
        <taxon>Eukaryota</taxon>
        <taxon>Metazoa</taxon>
        <taxon>Spiralia</taxon>
        <taxon>Lophotrochozoa</taxon>
        <taxon>Platyhelminthes</taxon>
        <taxon>Cestoda</taxon>
        <taxon>Eucestoda</taxon>
        <taxon>Cyclophyllidea</taxon>
        <taxon>Mesocestoididae</taxon>
        <taxon>Mesocestoides</taxon>
    </lineage>
</organism>
<proteinExistence type="predicted"/>
<evidence type="ECO:0008006" key="4">
    <source>
        <dbReference type="Google" id="ProtNLM"/>
    </source>
</evidence>
<dbReference type="Gene3D" id="1.20.5.4880">
    <property type="match status" value="1"/>
</dbReference>